<dbReference type="EMBL" id="CP035945">
    <property type="protein sequence ID" value="QBE95315.1"/>
    <property type="molecule type" value="Genomic_DNA"/>
</dbReference>
<dbReference type="Pfam" id="PF14588">
    <property type="entry name" value="YjgF_endoribonc"/>
    <property type="match status" value="1"/>
</dbReference>
<evidence type="ECO:0000259" key="1">
    <source>
        <dbReference type="Pfam" id="PF14588"/>
    </source>
</evidence>
<organism evidence="2 3">
    <name type="scientific">Blautia producta</name>
    <dbReference type="NCBI Taxonomy" id="33035"/>
    <lineage>
        <taxon>Bacteria</taxon>
        <taxon>Bacillati</taxon>
        <taxon>Bacillota</taxon>
        <taxon>Clostridia</taxon>
        <taxon>Lachnospirales</taxon>
        <taxon>Lachnospiraceae</taxon>
        <taxon>Blautia</taxon>
    </lineage>
</organism>
<dbReference type="RefSeq" id="WP_130179907.1">
    <property type="nucleotide sequence ID" value="NZ_CP035945.1"/>
</dbReference>
<proteinExistence type="predicted"/>
<protein>
    <recommendedName>
        <fullName evidence="1">Endoribonuclease L-PSP/chorismate mutase-like domain-containing protein</fullName>
    </recommendedName>
</protein>
<dbReference type="InterPro" id="IPR013813">
    <property type="entry name" value="Endoribo_LPSP/chorism_mut-like"/>
</dbReference>
<evidence type="ECO:0000313" key="2">
    <source>
        <dbReference type="EMBL" id="QBE95315.1"/>
    </source>
</evidence>
<dbReference type="KEGG" id="bpro:PMF13cell1_00836"/>
<dbReference type="Gene3D" id="3.30.1330.40">
    <property type="entry name" value="RutC-like"/>
    <property type="match status" value="1"/>
</dbReference>
<gene>
    <name evidence="2" type="ORF">PMF13cell1_00836</name>
</gene>
<dbReference type="PANTHER" id="PTHR43760">
    <property type="entry name" value="ENDORIBONUCLEASE-RELATED"/>
    <property type="match status" value="1"/>
</dbReference>
<dbReference type="CDD" id="cd02199">
    <property type="entry name" value="YjgF_YER057c_UK114_like_1"/>
    <property type="match status" value="1"/>
</dbReference>
<accession>A0A4P6LUF8</accession>
<name>A0A4P6LUF8_9FIRM</name>
<feature type="domain" description="Endoribonuclease L-PSP/chorismate mutase-like" evidence="1">
    <location>
        <begin position="28"/>
        <end position="140"/>
    </location>
</feature>
<evidence type="ECO:0000313" key="3">
    <source>
        <dbReference type="Proteomes" id="UP000289794"/>
    </source>
</evidence>
<dbReference type="Proteomes" id="UP000289794">
    <property type="component" value="Chromosome"/>
</dbReference>
<sequence length="156" mass="17275">MDHINKIVENGAELEPVYKKKRGIVLLRRVGNMIYISGHGPEDQITGKALFRGRVGEEITFEQGYQAARECAVIILGALKDTLGTLDKVERLVKAFALVNCGEKFTEVDKVMDGFSDTMAEVLEERGYHARTVMGTRNLPNGNIPVEVEVIVKVAD</sequence>
<dbReference type="InterPro" id="IPR035959">
    <property type="entry name" value="RutC-like_sf"/>
</dbReference>
<reference evidence="2 3" key="1">
    <citation type="submission" date="2019-01" db="EMBL/GenBank/DDBJ databases">
        <title>PMF-metabolizing Aryl O-demethylase.</title>
        <authorList>
            <person name="Kim M."/>
        </authorList>
    </citation>
    <scope>NUCLEOTIDE SEQUENCE [LARGE SCALE GENOMIC DNA]</scope>
    <source>
        <strain evidence="2 3">PMF1</strain>
    </source>
</reference>
<dbReference type="SUPFAM" id="SSF55298">
    <property type="entry name" value="YjgF-like"/>
    <property type="match status" value="1"/>
</dbReference>
<dbReference type="PANTHER" id="PTHR43760:SF1">
    <property type="entry name" value="ENDORIBONUCLEASE L-PSP_CHORISMATE MUTASE-LIKE DOMAIN-CONTAINING PROTEIN"/>
    <property type="match status" value="1"/>
</dbReference>
<dbReference type="AlphaFoldDB" id="A0A4P6LUF8"/>